<dbReference type="NCBIfam" id="TIGR00797">
    <property type="entry name" value="matE"/>
    <property type="match status" value="1"/>
</dbReference>
<name>A0ABV6PM82_9BURK</name>
<dbReference type="PANTHER" id="PTHR43298">
    <property type="entry name" value="MULTIDRUG RESISTANCE PROTEIN NORM-RELATED"/>
    <property type="match status" value="1"/>
</dbReference>
<feature type="transmembrane region" description="Helical" evidence="2">
    <location>
        <begin position="148"/>
        <end position="172"/>
    </location>
</feature>
<dbReference type="InterPro" id="IPR050222">
    <property type="entry name" value="MATE_MdtK"/>
</dbReference>
<feature type="transmembrane region" description="Helical" evidence="2">
    <location>
        <begin position="335"/>
        <end position="356"/>
    </location>
</feature>
<feature type="transmembrane region" description="Helical" evidence="2">
    <location>
        <begin position="82"/>
        <end position="99"/>
    </location>
</feature>
<organism evidence="3 4">
    <name type="scientific">Ottowia pentelensis</name>
    <dbReference type="NCBI Taxonomy" id="511108"/>
    <lineage>
        <taxon>Bacteria</taxon>
        <taxon>Pseudomonadati</taxon>
        <taxon>Pseudomonadota</taxon>
        <taxon>Betaproteobacteria</taxon>
        <taxon>Burkholderiales</taxon>
        <taxon>Comamonadaceae</taxon>
        <taxon>Ottowia</taxon>
    </lineage>
</organism>
<sequence>MAGHAASVWVGQVAVMAFGAVDTIVAGRHSDLSLAALAIGSSVFVTVYVSLNGLLTALLPIWAELHGGRRLAAIGPSARQSLYLCAAASVLGMALLLHPQPILRATQVPPELRTVAAEYLAVVGWSLPASLLFRAFSTLSQALGKPQLVSWLQVVALAVKVPLSVGLTFGIWGLPELGVVGCAWATFAVNFFLCALALWLLRTQPFFVALGLWRRVEPPHGPTLRAFARLGVPAALTLVVEITSFTLMALFVARLGTTATAAHQIAANVTALLYMTPLALAIAASARVGYWRGAGDEARARALALLAVKLALGLALLMAAAVLLLRGWIVDIYTAHAGVALLAAKLLAWVALLHVSDAMQTVSIFVLRCYRVTLAPFVVYCVLLWGVGLGGGYLLAYHGLGPLAPQLSPAAFWQAAAGSLLVTAGVVRWLLGWVSARAVEAQA</sequence>
<evidence type="ECO:0000313" key="4">
    <source>
        <dbReference type="Proteomes" id="UP001589834"/>
    </source>
</evidence>
<keyword evidence="2" id="KW-0472">Membrane</keyword>
<reference evidence="3 4" key="1">
    <citation type="submission" date="2024-09" db="EMBL/GenBank/DDBJ databases">
        <authorList>
            <person name="Sun Q."/>
            <person name="Mori K."/>
        </authorList>
    </citation>
    <scope>NUCLEOTIDE SEQUENCE [LARGE SCALE GENOMIC DNA]</scope>
    <source>
        <strain evidence="3 4">NCAIM B.02336</strain>
    </source>
</reference>
<feature type="transmembrane region" description="Helical" evidence="2">
    <location>
        <begin position="411"/>
        <end position="431"/>
    </location>
</feature>
<dbReference type="Pfam" id="PF01554">
    <property type="entry name" value="MatE"/>
    <property type="match status" value="2"/>
</dbReference>
<feature type="transmembrane region" description="Helical" evidence="2">
    <location>
        <begin position="302"/>
        <end position="329"/>
    </location>
</feature>
<evidence type="ECO:0000256" key="1">
    <source>
        <dbReference type="ARBA" id="ARBA00022448"/>
    </source>
</evidence>
<feature type="transmembrane region" description="Helical" evidence="2">
    <location>
        <begin position="119"/>
        <end position="136"/>
    </location>
</feature>
<accession>A0ABV6PM82</accession>
<feature type="transmembrane region" description="Helical" evidence="2">
    <location>
        <begin position="178"/>
        <end position="201"/>
    </location>
</feature>
<dbReference type="PANTHER" id="PTHR43298:SF2">
    <property type="entry name" value="FMN_FAD EXPORTER YEEO-RELATED"/>
    <property type="match status" value="1"/>
</dbReference>
<gene>
    <name evidence="3" type="ORF">ACFFGG_00055</name>
</gene>
<feature type="transmembrane region" description="Helical" evidence="2">
    <location>
        <begin position="265"/>
        <end position="290"/>
    </location>
</feature>
<dbReference type="EMBL" id="JBHLTN010000001">
    <property type="protein sequence ID" value="MFC0590942.1"/>
    <property type="molecule type" value="Genomic_DNA"/>
</dbReference>
<feature type="transmembrane region" description="Helical" evidence="2">
    <location>
        <begin position="35"/>
        <end position="61"/>
    </location>
</feature>
<comment type="caution">
    <text evidence="3">The sequence shown here is derived from an EMBL/GenBank/DDBJ whole genome shotgun (WGS) entry which is preliminary data.</text>
</comment>
<feature type="transmembrane region" description="Helical" evidence="2">
    <location>
        <begin position="377"/>
        <end position="399"/>
    </location>
</feature>
<keyword evidence="2" id="KW-1133">Transmembrane helix</keyword>
<protein>
    <submittedName>
        <fullName evidence="3">MATE family efflux transporter</fullName>
    </submittedName>
</protein>
<dbReference type="RefSeq" id="WP_377478487.1">
    <property type="nucleotide sequence ID" value="NZ_JBHLTN010000001.1"/>
</dbReference>
<proteinExistence type="predicted"/>
<dbReference type="Proteomes" id="UP001589834">
    <property type="component" value="Unassembled WGS sequence"/>
</dbReference>
<keyword evidence="4" id="KW-1185">Reference proteome</keyword>
<keyword evidence="2" id="KW-0812">Transmembrane</keyword>
<evidence type="ECO:0000256" key="2">
    <source>
        <dbReference type="SAM" id="Phobius"/>
    </source>
</evidence>
<evidence type="ECO:0000313" key="3">
    <source>
        <dbReference type="EMBL" id="MFC0590942.1"/>
    </source>
</evidence>
<feature type="transmembrane region" description="Helical" evidence="2">
    <location>
        <begin position="230"/>
        <end position="253"/>
    </location>
</feature>
<dbReference type="InterPro" id="IPR002528">
    <property type="entry name" value="MATE_fam"/>
</dbReference>
<keyword evidence="1" id="KW-0813">Transport</keyword>